<dbReference type="EMBL" id="MU001634">
    <property type="protein sequence ID" value="KAF2483981.1"/>
    <property type="molecule type" value="Genomic_DNA"/>
</dbReference>
<dbReference type="OrthoDB" id="10262538at2759"/>
<dbReference type="InterPro" id="IPR038021">
    <property type="entry name" value="Putative_hydro-lyase"/>
</dbReference>
<evidence type="ECO:0000256" key="2">
    <source>
        <dbReference type="ARBA" id="ARBA00023239"/>
    </source>
</evidence>
<proteinExistence type="inferred from homology"/>
<comment type="similarity">
    <text evidence="1">Belongs to the D-glutamate cyclase family.</text>
</comment>
<protein>
    <recommendedName>
        <fullName evidence="5">DUF1445 domain-containing protein</fullName>
    </recommendedName>
</protein>
<dbReference type="FunFam" id="3.30.2040.10:FF:000001">
    <property type="entry name" value="D-glutamate cyclase, mitochondrial"/>
    <property type="match status" value="1"/>
</dbReference>
<dbReference type="GO" id="GO:0006536">
    <property type="term" value="P:glutamate metabolic process"/>
    <property type="evidence" value="ECO:0007669"/>
    <property type="project" value="TreeGrafter"/>
</dbReference>
<evidence type="ECO:0000256" key="1">
    <source>
        <dbReference type="ARBA" id="ARBA00007896"/>
    </source>
</evidence>
<sequence length="299" mass="32889">MAQGRTATLPTTVREVRKLCRANLWDAPTSGVAPGYLQANLIVLPAEFAPDFEILCARNTVPCPLLAISKAPGDFTNFQSRMPGIADSQIAFGLDIRHDLPRYNVYKDGVLVADHIDSLEKHWDPKDHVAFLIGCSFSFEDALTKAGLPPAHIARDCTVPMYRTKIPLCPAGAFTGSKYVVSMRYYHESEVSLVRDVTRRFIATHGEPIAWGWDSLETLGITNIDRPDWGDPPVIADDSVVVRSVEEHKTDGIVPVFWGCGVTPQEAVMKARIPGIVMGHAPGHMLVMDVKEADVFRPS</sequence>
<organism evidence="3 4">
    <name type="scientific">Neohortaea acidophila</name>
    <dbReference type="NCBI Taxonomy" id="245834"/>
    <lineage>
        <taxon>Eukaryota</taxon>
        <taxon>Fungi</taxon>
        <taxon>Dikarya</taxon>
        <taxon>Ascomycota</taxon>
        <taxon>Pezizomycotina</taxon>
        <taxon>Dothideomycetes</taxon>
        <taxon>Dothideomycetidae</taxon>
        <taxon>Mycosphaerellales</taxon>
        <taxon>Teratosphaeriaceae</taxon>
        <taxon>Neohortaea</taxon>
    </lineage>
</organism>
<evidence type="ECO:0008006" key="5">
    <source>
        <dbReference type="Google" id="ProtNLM"/>
    </source>
</evidence>
<keyword evidence="4" id="KW-1185">Reference proteome</keyword>
<dbReference type="GO" id="GO:0047820">
    <property type="term" value="F:D-glutamate cyclase activity"/>
    <property type="evidence" value="ECO:0007669"/>
    <property type="project" value="TreeGrafter"/>
</dbReference>
<dbReference type="PANTHER" id="PTHR32022:SF10">
    <property type="entry name" value="D-GLUTAMATE CYCLASE, MITOCHONDRIAL"/>
    <property type="match status" value="1"/>
</dbReference>
<reference evidence="3" key="1">
    <citation type="journal article" date="2020" name="Stud. Mycol.">
        <title>101 Dothideomycetes genomes: a test case for predicting lifestyles and emergence of pathogens.</title>
        <authorList>
            <person name="Haridas S."/>
            <person name="Albert R."/>
            <person name="Binder M."/>
            <person name="Bloem J."/>
            <person name="Labutti K."/>
            <person name="Salamov A."/>
            <person name="Andreopoulos B."/>
            <person name="Baker S."/>
            <person name="Barry K."/>
            <person name="Bills G."/>
            <person name="Bluhm B."/>
            <person name="Cannon C."/>
            <person name="Castanera R."/>
            <person name="Culley D."/>
            <person name="Daum C."/>
            <person name="Ezra D."/>
            <person name="Gonzalez J."/>
            <person name="Henrissat B."/>
            <person name="Kuo A."/>
            <person name="Liang C."/>
            <person name="Lipzen A."/>
            <person name="Lutzoni F."/>
            <person name="Magnuson J."/>
            <person name="Mondo S."/>
            <person name="Nolan M."/>
            <person name="Ohm R."/>
            <person name="Pangilinan J."/>
            <person name="Park H.-J."/>
            <person name="Ramirez L."/>
            <person name="Alfaro M."/>
            <person name="Sun H."/>
            <person name="Tritt A."/>
            <person name="Yoshinaga Y."/>
            <person name="Zwiers L.-H."/>
            <person name="Turgeon B."/>
            <person name="Goodwin S."/>
            <person name="Spatafora J."/>
            <person name="Crous P."/>
            <person name="Grigoriev I."/>
        </authorList>
    </citation>
    <scope>NUCLEOTIDE SEQUENCE</scope>
    <source>
        <strain evidence="3">CBS 113389</strain>
    </source>
</reference>
<dbReference type="PANTHER" id="PTHR32022">
    <property type="entry name" value="D-GLUTAMATE CYCLASE, MITOCHONDRIAL"/>
    <property type="match status" value="1"/>
</dbReference>
<dbReference type="RefSeq" id="XP_033590551.1">
    <property type="nucleotide sequence ID" value="XM_033735320.1"/>
</dbReference>
<name>A0A6A6PW69_9PEZI</name>
<dbReference type="Proteomes" id="UP000799767">
    <property type="component" value="Unassembled WGS sequence"/>
</dbReference>
<gene>
    <name evidence="3" type="ORF">BDY17DRAFT_309330</name>
</gene>
<accession>A0A6A6PW69</accession>
<evidence type="ECO:0000313" key="4">
    <source>
        <dbReference type="Proteomes" id="UP000799767"/>
    </source>
</evidence>
<dbReference type="InterPro" id="IPR009906">
    <property type="entry name" value="D-Glu_cyclase"/>
</dbReference>
<dbReference type="Gene3D" id="3.40.1640.10">
    <property type="entry name" value="PSTPO5379-like"/>
    <property type="match status" value="1"/>
</dbReference>
<dbReference type="Gene3D" id="3.30.2040.10">
    <property type="entry name" value="PSTPO5379-like domain"/>
    <property type="match status" value="1"/>
</dbReference>
<dbReference type="SUPFAM" id="SSF160920">
    <property type="entry name" value="PSTPO5379-like"/>
    <property type="match status" value="1"/>
</dbReference>
<dbReference type="AlphaFoldDB" id="A0A6A6PW69"/>
<evidence type="ECO:0000313" key="3">
    <source>
        <dbReference type="EMBL" id="KAF2483981.1"/>
    </source>
</evidence>
<keyword evidence="2" id="KW-0456">Lyase</keyword>
<dbReference type="GeneID" id="54476322"/>
<dbReference type="Pfam" id="PF07286">
    <property type="entry name" value="D-Glu_cyclase"/>
    <property type="match status" value="1"/>
</dbReference>